<name>A0A9J6BWE9_POLVA</name>
<comment type="caution">
    <text evidence="1">The sequence shown here is derived from an EMBL/GenBank/DDBJ whole genome shotgun (WGS) entry which is preliminary data.</text>
</comment>
<dbReference type="OrthoDB" id="2506647at2759"/>
<dbReference type="Gene3D" id="3.90.280.10">
    <property type="entry name" value="PEBP-like"/>
    <property type="match status" value="1"/>
</dbReference>
<dbReference type="EMBL" id="JADBJN010000003">
    <property type="protein sequence ID" value="KAG5674016.1"/>
    <property type="molecule type" value="Genomic_DNA"/>
</dbReference>
<dbReference type="SUPFAM" id="SSF49777">
    <property type="entry name" value="PEBP-like"/>
    <property type="match status" value="1"/>
</dbReference>
<gene>
    <name evidence="1" type="ORF">PVAND_004009</name>
</gene>
<dbReference type="AlphaFoldDB" id="A0A9J6BWE9"/>
<keyword evidence="2" id="KW-1185">Reference proteome</keyword>
<dbReference type="InterPro" id="IPR008914">
    <property type="entry name" value="PEBP"/>
</dbReference>
<evidence type="ECO:0008006" key="3">
    <source>
        <dbReference type="Google" id="ProtNLM"/>
    </source>
</evidence>
<protein>
    <recommendedName>
        <fullName evidence="3">Phosphatidylethanolamine-binding protein</fullName>
    </recommendedName>
</protein>
<sequence>MNVDEFHSSGLVDIFGVCPVDILKVSYKSGIELKIASVLTPTQVKDQPIVQYNGDENAFYTLLLTDVDAPSKMNPAMREVRHWLVVNIPGSNVNDGETKWSYIGSGPPKDTGLHRYVFLLFKQSDGKKIFDGLPTVPNTSRKGRLKTSTQELMTKYNLELIAGNFYEAEFDEYVPILQQQLGGAPKI</sequence>
<dbReference type="InterPro" id="IPR036610">
    <property type="entry name" value="PEBP-like_sf"/>
</dbReference>
<dbReference type="PANTHER" id="PTHR11362">
    <property type="entry name" value="PHOSPHATIDYLETHANOLAMINE-BINDING PROTEIN"/>
    <property type="match status" value="1"/>
</dbReference>
<accession>A0A9J6BWE9</accession>
<proteinExistence type="predicted"/>
<dbReference type="InterPro" id="IPR035810">
    <property type="entry name" value="PEBP_euk"/>
</dbReference>
<dbReference type="Proteomes" id="UP001107558">
    <property type="component" value="Chromosome 3"/>
</dbReference>
<dbReference type="CDD" id="cd00866">
    <property type="entry name" value="PEBP_euk"/>
    <property type="match status" value="1"/>
</dbReference>
<dbReference type="Pfam" id="PF01161">
    <property type="entry name" value="PBP"/>
    <property type="match status" value="1"/>
</dbReference>
<evidence type="ECO:0000313" key="2">
    <source>
        <dbReference type="Proteomes" id="UP001107558"/>
    </source>
</evidence>
<reference evidence="1" key="1">
    <citation type="submission" date="2021-03" db="EMBL/GenBank/DDBJ databases">
        <title>Chromosome level genome of the anhydrobiotic midge Polypedilum vanderplanki.</title>
        <authorList>
            <person name="Yoshida Y."/>
            <person name="Kikawada T."/>
            <person name="Gusev O."/>
        </authorList>
    </citation>
    <scope>NUCLEOTIDE SEQUENCE</scope>
    <source>
        <strain evidence="1">NIAS01</strain>
        <tissue evidence="1">Whole body or cell culture</tissue>
    </source>
</reference>
<dbReference type="PANTHER" id="PTHR11362:SF82">
    <property type="entry name" value="PHOSPHATIDYLETHANOLAMINE-BINDING PROTEIN 4"/>
    <property type="match status" value="1"/>
</dbReference>
<organism evidence="1 2">
    <name type="scientific">Polypedilum vanderplanki</name>
    <name type="common">Sleeping chironomid midge</name>
    <dbReference type="NCBI Taxonomy" id="319348"/>
    <lineage>
        <taxon>Eukaryota</taxon>
        <taxon>Metazoa</taxon>
        <taxon>Ecdysozoa</taxon>
        <taxon>Arthropoda</taxon>
        <taxon>Hexapoda</taxon>
        <taxon>Insecta</taxon>
        <taxon>Pterygota</taxon>
        <taxon>Neoptera</taxon>
        <taxon>Endopterygota</taxon>
        <taxon>Diptera</taxon>
        <taxon>Nematocera</taxon>
        <taxon>Chironomoidea</taxon>
        <taxon>Chironomidae</taxon>
        <taxon>Chironominae</taxon>
        <taxon>Polypedilum</taxon>
        <taxon>Polypedilum</taxon>
    </lineage>
</organism>
<evidence type="ECO:0000313" key="1">
    <source>
        <dbReference type="EMBL" id="KAG5674016.1"/>
    </source>
</evidence>